<feature type="compositionally biased region" description="Basic and acidic residues" evidence="1">
    <location>
        <begin position="175"/>
        <end position="187"/>
    </location>
</feature>
<accession>A0A8H5ASK4</accession>
<evidence type="ECO:0000313" key="2">
    <source>
        <dbReference type="EMBL" id="KAF5310116.1"/>
    </source>
</evidence>
<keyword evidence="3" id="KW-1185">Reference proteome</keyword>
<evidence type="ECO:0000256" key="1">
    <source>
        <dbReference type="SAM" id="MobiDB-lite"/>
    </source>
</evidence>
<protein>
    <submittedName>
        <fullName evidence="2">Uncharacterized protein</fullName>
    </submittedName>
</protein>
<evidence type="ECO:0000313" key="3">
    <source>
        <dbReference type="Proteomes" id="UP000567179"/>
    </source>
</evidence>
<proteinExistence type="predicted"/>
<gene>
    <name evidence="2" type="ORF">D9619_010185</name>
</gene>
<reference evidence="2 3" key="1">
    <citation type="journal article" date="2020" name="ISME J.">
        <title>Uncovering the hidden diversity of litter-decomposition mechanisms in mushroom-forming fungi.</title>
        <authorList>
            <person name="Floudas D."/>
            <person name="Bentzer J."/>
            <person name="Ahren D."/>
            <person name="Johansson T."/>
            <person name="Persson P."/>
            <person name="Tunlid A."/>
        </authorList>
    </citation>
    <scope>NUCLEOTIDE SEQUENCE [LARGE SCALE GENOMIC DNA]</scope>
    <source>
        <strain evidence="2 3">CBS 101986</strain>
    </source>
</reference>
<dbReference type="Proteomes" id="UP000567179">
    <property type="component" value="Unassembled WGS sequence"/>
</dbReference>
<comment type="caution">
    <text evidence="2">The sequence shown here is derived from an EMBL/GenBank/DDBJ whole genome shotgun (WGS) entry which is preliminary data.</text>
</comment>
<feature type="region of interest" description="Disordered" evidence="1">
    <location>
        <begin position="172"/>
        <end position="198"/>
    </location>
</feature>
<name>A0A8H5ASK4_9AGAR</name>
<dbReference type="EMBL" id="JAACJJ010000058">
    <property type="protein sequence ID" value="KAF5310116.1"/>
    <property type="molecule type" value="Genomic_DNA"/>
</dbReference>
<dbReference type="AlphaFoldDB" id="A0A8H5ASK4"/>
<sequence>MRIMAQLRRRGWNEEWRPFEWLFPFVGVDFRCRVIWRHNLAATALVLRTRPPVPASSRQTFTHAQGGARTHENDLRNILSTQHSTLRMAPSRTLMFAPPVTTAGQPYRFPVRRRAFIVRYRDTPCHYGPYYPNRRPFSMPTSSGHAGSRITASEGTTAVPVPRAPIPISTVTSPQHEHDHEYDHQHAEQTGPDISRPCKENSESIEAVYWPIFALPAVASTFTYVLSSDRATPPDHCQANGARIPFSPFSPMITSSGERQGARVVSSVEMKKRC</sequence>
<organism evidence="2 3">
    <name type="scientific">Psilocybe cf. subviscida</name>
    <dbReference type="NCBI Taxonomy" id="2480587"/>
    <lineage>
        <taxon>Eukaryota</taxon>
        <taxon>Fungi</taxon>
        <taxon>Dikarya</taxon>
        <taxon>Basidiomycota</taxon>
        <taxon>Agaricomycotina</taxon>
        <taxon>Agaricomycetes</taxon>
        <taxon>Agaricomycetidae</taxon>
        <taxon>Agaricales</taxon>
        <taxon>Agaricineae</taxon>
        <taxon>Strophariaceae</taxon>
        <taxon>Psilocybe</taxon>
    </lineage>
</organism>